<feature type="compositionally biased region" description="Basic and acidic residues" evidence="1">
    <location>
        <begin position="80"/>
        <end position="94"/>
    </location>
</feature>
<name>A0A7J5C1P3_9MICO</name>
<keyword evidence="3" id="KW-1185">Reference proteome</keyword>
<accession>A0A7J5C1P3</accession>
<sequence length="275" mass="29995">MVSNQETERPDDGDDGRRVALPGLHNARDLGGLPTTDGGETAFGGYIRSADLRFVPMASLELLRDAGFRTVLDLRNDFETRRRPRDPGEAEANAHRIPPSPEAELPEGVFGVREPLDAARDVAFWARIRESGADGSPLFFRPVLDEQPERVGAVMRVLADAPGGVLFHCAVGRDRTGLVSLLLLALADVEPEAIADDYGRTAEELVEFTRLVGYAYRARAVEERMERMGTSIRAGVLDALDGLDVRRTLARAGVSEAQVARLRARLRPEGAADAR</sequence>
<dbReference type="EMBL" id="WBJZ01000001">
    <property type="protein sequence ID" value="KAB1662538.1"/>
    <property type="molecule type" value="Genomic_DNA"/>
</dbReference>
<dbReference type="InterPro" id="IPR029021">
    <property type="entry name" value="Prot-tyrosine_phosphatase-like"/>
</dbReference>
<comment type="caution">
    <text evidence="2">The sequence shown here is derived from an EMBL/GenBank/DDBJ whole genome shotgun (WGS) entry which is preliminary data.</text>
</comment>
<evidence type="ECO:0000313" key="2">
    <source>
        <dbReference type="EMBL" id="KAB1662538.1"/>
    </source>
</evidence>
<dbReference type="SUPFAM" id="SSF52799">
    <property type="entry name" value="(Phosphotyrosine protein) phosphatases II"/>
    <property type="match status" value="1"/>
</dbReference>
<dbReference type="GO" id="GO:0004721">
    <property type="term" value="F:phosphoprotein phosphatase activity"/>
    <property type="evidence" value="ECO:0007669"/>
    <property type="project" value="InterPro"/>
</dbReference>
<dbReference type="OrthoDB" id="1188001at2"/>
<protein>
    <submittedName>
        <fullName evidence="2">Tyrosine-protein phosphatase</fullName>
    </submittedName>
</protein>
<proteinExistence type="predicted"/>
<gene>
    <name evidence="2" type="ORF">F8O01_00905</name>
</gene>
<dbReference type="InterPro" id="IPR016130">
    <property type="entry name" value="Tyr_Pase_AS"/>
</dbReference>
<dbReference type="RefSeq" id="WP_158038970.1">
    <property type="nucleotide sequence ID" value="NZ_JACCFV010000001.1"/>
</dbReference>
<feature type="compositionally biased region" description="Basic and acidic residues" evidence="1">
    <location>
        <begin position="1"/>
        <end position="18"/>
    </location>
</feature>
<dbReference type="PROSITE" id="PS00383">
    <property type="entry name" value="TYR_PHOSPHATASE_1"/>
    <property type="match status" value="1"/>
</dbReference>
<dbReference type="InterPro" id="IPR026893">
    <property type="entry name" value="Tyr/Ser_Pase_IphP-type"/>
</dbReference>
<evidence type="ECO:0000256" key="1">
    <source>
        <dbReference type="SAM" id="MobiDB-lite"/>
    </source>
</evidence>
<feature type="region of interest" description="Disordered" evidence="1">
    <location>
        <begin position="80"/>
        <end position="107"/>
    </location>
</feature>
<dbReference type="Proteomes" id="UP000467240">
    <property type="component" value="Unassembled WGS sequence"/>
</dbReference>
<feature type="region of interest" description="Disordered" evidence="1">
    <location>
        <begin position="1"/>
        <end position="38"/>
    </location>
</feature>
<evidence type="ECO:0000313" key="3">
    <source>
        <dbReference type="Proteomes" id="UP000467240"/>
    </source>
</evidence>
<dbReference type="Gene3D" id="3.90.190.10">
    <property type="entry name" value="Protein tyrosine phosphatase superfamily"/>
    <property type="match status" value="1"/>
</dbReference>
<reference evidence="2 3" key="1">
    <citation type="submission" date="2019-09" db="EMBL/GenBank/DDBJ databases">
        <title>Phylogeny of genus Pseudoclavibacter and closely related genus.</title>
        <authorList>
            <person name="Li Y."/>
        </authorList>
    </citation>
    <scope>NUCLEOTIDE SEQUENCE [LARGE SCALE GENOMIC DNA]</scope>
    <source>
        <strain evidence="2 3">DSM 23821</strain>
    </source>
</reference>
<dbReference type="AlphaFoldDB" id="A0A7J5C1P3"/>
<dbReference type="Pfam" id="PF13350">
    <property type="entry name" value="Y_phosphatase3"/>
    <property type="match status" value="1"/>
</dbReference>
<organism evidence="2 3">
    <name type="scientific">Pseudoclavibacter chungangensis</name>
    <dbReference type="NCBI Taxonomy" id="587635"/>
    <lineage>
        <taxon>Bacteria</taxon>
        <taxon>Bacillati</taxon>
        <taxon>Actinomycetota</taxon>
        <taxon>Actinomycetes</taxon>
        <taxon>Micrococcales</taxon>
        <taxon>Microbacteriaceae</taxon>
        <taxon>Pseudoclavibacter</taxon>
    </lineage>
</organism>